<reference evidence="1" key="1">
    <citation type="submission" date="2021-12" db="EMBL/GenBank/DDBJ databases">
        <authorList>
            <person name="Veyrier F.J."/>
        </authorList>
    </citation>
    <scope>NUCLEOTIDE SEQUENCE</scope>
    <source>
        <strain evidence="1">SAG 1488-6</strain>
    </source>
</reference>
<name>A0ABY4EJ50_VITST</name>
<keyword evidence="2" id="KW-1185">Reference proteome</keyword>
<dbReference type="RefSeq" id="WP_019959141.1">
    <property type="nucleotide sequence ID" value="NZ_CP091512.1"/>
</dbReference>
<evidence type="ECO:0000313" key="1">
    <source>
        <dbReference type="EMBL" id="UOO93402.1"/>
    </source>
</evidence>
<reference evidence="1" key="2">
    <citation type="journal article" date="2022" name="Res Sq">
        <title>Evolution of multicellular longitudinally dividing oral cavity symbionts (Neisseriaceae).</title>
        <authorList>
            <person name="Nyongesa S."/>
            <person name="Weber P."/>
            <person name="Bernet E."/>
            <person name="Pullido F."/>
            <person name="Nieckarz M."/>
            <person name="Delaby M."/>
            <person name="Nieves C."/>
            <person name="Viehboeck T."/>
            <person name="Krause N."/>
            <person name="Rivera-Millot A."/>
            <person name="Nakamura A."/>
            <person name="Vischer N."/>
            <person name="VanNieuwenhze M."/>
            <person name="Brun Y."/>
            <person name="Cava F."/>
            <person name="Bulgheresi S."/>
            <person name="Veyrier F."/>
        </authorList>
    </citation>
    <scope>NUCLEOTIDE SEQUENCE</scope>
    <source>
        <strain evidence="1">SAG 1488-6</strain>
    </source>
</reference>
<proteinExistence type="predicted"/>
<sequence length="295" mass="31898">MSIYQPSLFSNVTSTASGLLSGVIGSAATSLGGAATQAINGKVSGALSQTVAGNLANAAIGMAATEINKRANAAIQNLGYQVDETINQSAGKVLSALGLSNFGHQARSDQDLHFAGGLSLNDMKQIIEETRADELSRKNFYVLQINDRSGQAPTEGSDGNRSLFNLFTTNLSFNPIEISAEQIQIGSGTMNIPTQNGLTEMTLSVYDTMTGVIKDWAKRKALYQTPSDGTVMPPYYHCFDVKVIYGTNKAYKQFYNETYTMMIAGTQSDLDRSEEALEQVSLRFVQESTFMPTWM</sequence>
<evidence type="ECO:0000313" key="2">
    <source>
        <dbReference type="Proteomes" id="UP000832034"/>
    </source>
</evidence>
<dbReference type="EMBL" id="CP091512">
    <property type="protein sequence ID" value="UOO93402.1"/>
    <property type="molecule type" value="Genomic_DNA"/>
</dbReference>
<gene>
    <name evidence="1" type="ORF">LVJ81_05070</name>
</gene>
<accession>A0ABY4EJ50</accession>
<protein>
    <submittedName>
        <fullName evidence="1">Uncharacterized protein</fullName>
    </submittedName>
</protein>
<organism evidence="1 2">
    <name type="scientific">Vitreoscilla stercoraria</name>
    <dbReference type="NCBI Taxonomy" id="61"/>
    <lineage>
        <taxon>Bacteria</taxon>
        <taxon>Pseudomonadati</taxon>
        <taxon>Pseudomonadota</taxon>
        <taxon>Betaproteobacteria</taxon>
        <taxon>Neisseriales</taxon>
        <taxon>Neisseriaceae</taxon>
        <taxon>Vitreoscilla</taxon>
    </lineage>
</organism>
<dbReference type="Proteomes" id="UP000832034">
    <property type="component" value="Chromosome"/>
</dbReference>